<dbReference type="RefSeq" id="WP_073176108.1">
    <property type="nucleotide sequence ID" value="NZ_FQWL01000001.1"/>
</dbReference>
<organism evidence="1 2">
    <name type="scientific">Flagellimonas flava</name>
    <dbReference type="NCBI Taxonomy" id="570519"/>
    <lineage>
        <taxon>Bacteria</taxon>
        <taxon>Pseudomonadati</taxon>
        <taxon>Bacteroidota</taxon>
        <taxon>Flavobacteriia</taxon>
        <taxon>Flavobacteriales</taxon>
        <taxon>Flavobacteriaceae</taxon>
        <taxon>Flagellimonas</taxon>
    </lineage>
</organism>
<keyword evidence="2" id="KW-1185">Reference proteome</keyword>
<sequence length="222" mass="25095">MTDKIISSWEQNASEWIKVMQENSIASRKFTNAAIVEAIRELNSKKLADIGCGEGWLTRRISGLGIEAVGLDAIEDLILEAQKQGSETYHVFTFEDIIAGKTIPSGLFDCAVFNFCLYLKDGLPILLQNTLNQLSSNGSILIQTLHPYFLLQNEMPYVSQWLNDSWKGLPGNFKDGHAWYARTFEDWIAVLGRLPNSKLFIEEVLNDEQKPVSLIIKIQKRT</sequence>
<reference evidence="2" key="1">
    <citation type="submission" date="2016-11" db="EMBL/GenBank/DDBJ databases">
        <authorList>
            <person name="Varghese N."/>
            <person name="Submissions S."/>
        </authorList>
    </citation>
    <scope>NUCLEOTIDE SEQUENCE [LARGE SCALE GENOMIC DNA]</scope>
    <source>
        <strain evidence="2">DSM 22638</strain>
    </source>
</reference>
<gene>
    <name evidence="1" type="ORF">SAMN04488116_0257</name>
</gene>
<dbReference type="Proteomes" id="UP000184532">
    <property type="component" value="Unassembled WGS sequence"/>
</dbReference>
<dbReference type="InterPro" id="IPR029063">
    <property type="entry name" value="SAM-dependent_MTases_sf"/>
</dbReference>
<keyword evidence="1" id="KW-0808">Transferase</keyword>
<dbReference type="Gene3D" id="3.40.50.150">
    <property type="entry name" value="Vaccinia Virus protein VP39"/>
    <property type="match status" value="1"/>
</dbReference>
<dbReference type="GO" id="GO:0032259">
    <property type="term" value="P:methylation"/>
    <property type="evidence" value="ECO:0007669"/>
    <property type="project" value="UniProtKB-KW"/>
</dbReference>
<keyword evidence="1" id="KW-0489">Methyltransferase</keyword>
<dbReference type="PANTHER" id="PTHR43861">
    <property type="entry name" value="TRANS-ACONITATE 2-METHYLTRANSFERASE-RELATED"/>
    <property type="match status" value="1"/>
</dbReference>
<dbReference type="Pfam" id="PF13489">
    <property type="entry name" value="Methyltransf_23"/>
    <property type="match status" value="1"/>
</dbReference>
<accession>A0A1M5HWN9</accession>
<dbReference type="AlphaFoldDB" id="A0A1M5HWN9"/>
<dbReference type="EMBL" id="FQWL01000001">
    <property type="protein sequence ID" value="SHG20374.1"/>
    <property type="molecule type" value="Genomic_DNA"/>
</dbReference>
<evidence type="ECO:0000313" key="2">
    <source>
        <dbReference type="Proteomes" id="UP000184532"/>
    </source>
</evidence>
<dbReference type="GO" id="GO:0008168">
    <property type="term" value="F:methyltransferase activity"/>
    <property type="evidence" value="ECO:0007669"/>
    <property type="project" value="UniProtKB-KW"/>
</dbReference>
<dbReference type="STRING" id="570519.SAMN04488116_0257"/>
<protein>
    <submittedName>
        <fullName evidence="1">Methyltransferase domain-containing protein</fullName>
    </submittedName>
</protein>
<proteinExistence type="predicted"/>
<dbReference type="SUPFAM" id="SSF53335">
    <property type="entry name" value="S-adenosyl-L-methionine-dependent methyltransferases"/>
    <property type="match status" value="1"/>
</dbReference>
<evidence type="ECO:0000313" key="1">
    <source>
        <dbReference type="EMBL" id="SHG20374.1"/>
    </source>
</evidence>
<dbReference type="CDD" id="cd02440">
    <property type="entry name" value="AdoMet_MTases"/>
    <property type="match status" value="1"/>
</dbReference>
<dbReference type="PANTHER" id="PTHR43861:SF1">
    <property type="entry name" value="TRANS-ACONITATE 2-METHYLTRANSFERASE"/>
    <property type="match status" value="1"/>
</dbReference>
<dbReference type="OrthoDB" id="9791837at2"/>
<name>A0A1M5HWN9_9FLAO</name>